<reference evidence="2 3" key="1">
    <citation type="journal article" date="2009" name="Stand. Genomic Sci.">
        <title>Complete genome sequence of Acidimicrobium ferrooxidans type strain (ICP).</title>
        <authorList>
            <person name="Clum A."/>
            <person name="Nolan M."/>
            <person name="Lang E."/>
            <person name="Glavina Del Rio T."/>
            <person name="Tice H."/>
            <person name="Copeland A."/>
            <person name="Cheng J.F."/>
            <person name="Lucas S."/>
            <person name="Chen F."/>
            <person name="Bruce D."/>
            <person name="Goodwin L."/>
            <person name="Pitluck S."/>
            <person name="Ivanova N."/>
            <person name="Mavrommatis K."/>
            <person name="Mikhailova N."/>
            <person name="Pati A."/>
            <person name="Chen A."/>
            <person name="Palaniappan K."/>
            <person name="Goker M."/>
            <person name="Spring S."/>
            <person name="Land M."/>
            <person name="Hauser L."/>
            <person name="Chang Y.J."/>
            <person name="Jeffries C.C."/>
            <person name="Chain P."/>
            <person name="Bristow J."/>
            <person name="Eisen J.A."/>
            <person name="Markowitz V."/>
            <person name="Hugenholtz P."/>
            <person name="Kyrpides N.C."/>
            <person name="Klenk H.P."/>
            <person name="Lapidus A."/>
        </authorList>
    </citation>
    <scope>NUCLEOTIDE SEQUENCE [LARGE SCALE GENOMIC DNA]</scope>
    <source>
        <strain evidence="3">DSM 10331 / JCM 15462 / NBRC 103882 / ICP</strain>
    </source>
</reference>
<feature type="compositionally biased region" description="Basic and acidic residues" evidence="1">
    <location>
        <begin position="490"/>
        <end position="500"/>
    </location>
</feature>
<proteinExistence type="predicted"/>
<dbReference type="RefSeq" id="WP_015798794.1">
    <property type="nucleotide sequence ID" value="NC_013124.1"/>
</dbReference>
<evidence type="ECO:0000313" key="3">
    <source>
        <dbReference type="Proteomes" id="UP000000771"/>
    </source>
</evidence>
<keyword evidence="3" id="KW-1185">Reference proteome</keyword>
<dbReference type="Proteomes" id="UP000000771">
    <property type="component" value="Chromosome"/>
</dbReference>
<gene>
    <name evidence="2" type="ordered locus">Afer_1384</name>
</gene>
<dbReference type="HOGENOM" id="CLU_033055_0_0_11"/>
<dbReference type="KEGG" id="afo:Afer_1384"/>
<dbReference type="EMBL" id="CP001631">
    <property type="protein sequence ID" value="ACU54310.1"/>
    <property type="molecule type" value="Genomic_DNA"/>
</dbReference>
<evidence type="ECO:0000313" key="2">
    <source>
        <dbReference type="EMBL" id="ACU54310.1"/>
    </source>
</evidence>
<dbReference type="OrthoDB" id="8132905at2"/>
<protein>
    <submittedName>
        <fullName evidence="2">Metallophosphoesterase</fullName>
    </submittedName>
</protein>
<accession>C7M002</accession>
<feature type="region of interest" description="Disordered" evidence="1">
    <location>
        <begin position="490"/>
        <end position="513"/>
    </location>
</feature>
<dbReference type="SUPFAM" id="SSF56300">
    <property type="entry name" value="Metallo-dependent phosphatases"/>
    <property type="match status" value="1"/>
</dbReference>
<dbReference type="eggNOG" id="COG1409">
    <property type="taxonomic scope" value="Bacteria"/>
</dbReference>
<dbReference type="InterPro" id="IPR029052">
    <property type="entry name" value="Metallo-depent_PP-like"/>
</dbReference>
<organism evidence="2 3">
    <name type="scientific">Acidimicrobium ferrooxidans (strain DSM 10331 / JCM 15462 / NBRC 103882 / ICP)</name>
    <dbReference type="NCBI Taxonomy" id="525909"/>
    <lineage>
        <taxon>Bacteria</taxon>
        <taxon>Bacillati</taxon>
        <taxon>Actinomycetota</taxon>
        <taxon>Acidimicrobiia</taxon>
        <taxon>Acidimicrobiales</taxon>
        <taxon>Acidimicrobiaceae</taxon>
        <taxon>Acidimicrobium</taxon>
    </lineage>
</organism>
<evidence type="ECO:0000256" key="1">
    <source>
        <dbReference type="SAM" id="MobiDB-lite"/>
    </source>
</evidence>
<name>C7M002_ACIFD</name>
<dbReference type="AlphaFoldDB" id="C7M002"/>
<feature type="region of interest" description="Disordered" evidence="1">
    <location>
        <begin position="1"/>
        <end position="24"/>
    </location>
</feature>
<dbReference type="Gene3D" id="3.60.21.10">
    <property type="match status" value="1"/>
</dbReference>
<dbReference type="STRING" id="525909.Afer_1384"/>
<sequence length="546" mass="58350">MTTDRTIATTGPEPFVTTAPAPGEPHRRLGERGSLHEHANGAPIVLGTLWHLTDLHVTDPSSPIRAPFLNHLGEPNGPLRTRIGRVGTYRPHEAASAHVLAAMVRQLGSITRAPVFGGAVDLVVASGDLADNAQANEVAAASALLSGREGTLRAPGLADPFEGPGGLDDDPHYWHPEGEPFDEWRTRRGFPQIEGWWSALAAPIPLATHDLPVLFVAGNHDLLLQGTVPASPRLARAAMGGLAPTGVAADLDLAHALADHERTAPDPWRLVVGAPHRCVAPLAERAPLAAITNDYPLPRRIDVGALRLLVLDTTNPWGGWQGSLDAASVRWLVDELDSAHERRLDDEGRWVPAGGSDVAVVLVTHHPIETLVNTTVPEEERPRVGGSSLAALLDHYPNVIAWLAGHTHRHRVRWVRSRLGPYGMLHVTTASLIDWPQQGRIIEVAFDPRAQRLVVATTVVDHAGAVGIPVSTPASITEIAGIARMLAANDPERLGEREPPGRGTPNDRNAIWTLPIPPGLARQLARRGDGWTAFAPATPSMPPAAP</sequence>